<feature type="transmembrane region" description="Helical" evidence="1">
    <location>
        <begin position="88"/>
        <end position="112"/>
    </location>
</feature>
<dbReference type="EMBL" id="LNIX01000003">
    <property type="protein sequence ID" value="OXA57032.1"/>
    <property type="molecule type" value="Genomic_DNA"/>
</dbReference>
<proteinExistence type="predicted"/>
<comment type="caution">
    <text evidence="2">The sequence shown here is derived from an EMBL/GenBank/DDBJ whole genome shotgun (WGS) entry which is preliminary data.</text>
</comment>
<keyword evidence="1" id="KW-1133">Transmembrane helix</keyword>
<evidence type="ECO:0000256" key="1">
    <source>
        <dbReference type="SAM" id="Phobius"/>
    </source>
</evidence>
<protein>
    <submittedName>
        <fullName evidence="2">Uncharacterized protein</fullName>
    </submittedName>
</protein>
<evidence type="ECO:0000313" key="2">
    <source>
        <dbReference type="EMBL" id="OXA57032.1"/>
    </source>
</evidence>
<accession>A0A226EHG6</accession>
<keyword evidence="1" id="KW-0472">Membrane</keyword>
<gene>
    <name evidence="2" type="ORF">Fcan01_08164</name>
</gene>
<name>A0A226EHG6_FOLCA</name>
<dbReference type="AlphaFoldDB" id="A0A226EHG6"/>
<organism evidence="2 3">
    <name type="scientific">Folsomia candida</name>
    <name type="common">Springtail</name>
    <dbReference type="NCBI Taxonomy" id="158441"/>
    <lineage>
        <taxon>Eukaryota</taxon>
        <taxon>Metazoa</taxon>
        <taxon>Ecdysozoa</taxon>
        <taxon>Arthropoda</taxon>
        <taxon>Hexapoda</taxon>
        <taxon>Collembola</taxon>
        <taxon>Entomobryomorpha</taxon>
        <taxon>Isotomoidea</taxon>
        <taxon>Isotomidae</taxon>
        <taxon>Proisotominae</taxon>
        <taxon>Folsomia</taxon>
    </lineage>
</organism>
<reference evidence="2 3" key="1">
    <citation type="submission" date="2015-12" db="EMBL/GenBank/DDBJ databases">
        <title>The genome of Folsomia candida.</title>
        <authorList>
            <person name="Faddeeva A."/>
            <person name="Derks M.F."/>
            <person name="Anvar Y."/>
            <person name="Smit S."/>
            <person name="Van Straalen N."/>
            <person name="Roelofs D."/>
        </authorList>
    </citation>
    <scope>NUCLEOTIDE SEQUENCE [LARGE SCALE GENOMIC DNA]</scope>
    <source>
        <strain evidence="2 3">VU population</strain>
        <tissue evidence="2">Whole body</tissue>
    </source>
</reference>
<sequence length="184" mass="20933">MDCLKRFGDTIGSNGNFFHQWAKLEWNMIFKIALEEAILTTRYGLLPAMICTFNALLGYDNLILLWTMSTVVAYVIRCKRLAVENALGLLSPIAMVRYVTFMLLISICSWISVMTKSTNKSKDSAEIPYKFLGFHATVTANVALYRLYFTFFGVLSNAAKKFQMKKSIKSKYENVESVDDKVTN</sequence>
<feature type="transmembrane region" description="Helical" evidence="1">
    <location>
        <begin position="56"/>
        <end position="76"/>
    </location>
</feature>
<evidence type="ECO:0000313" key="3">
    <source>
        <dbReference type="Proteomes" id="UP000198287"/>
    </source>
</evidence>
<feature type="transmembrane region" description="Helical" evidence="1">
    <location>
        <begin position="132"/>
        <end position="155"/>
    </location>
</feature>
<keyword evidence="1" id="KW-0812">Transmembrane</keyword>
<keyword evidence="3" id="KW-1185">Reference proteome</keyword>
<dbReference type="Proteomes" id="UP000198287">
    <property type="component" value="Unassembled WGS sequence"/>
</dbReference>